<name>A0A9D4GAU2_DREPO</name>
<organism evidence="1 2">
    <name type="scientific">Dreissena polymorpha</name>
    <name type="common">Zebra mussel</name>
    <name type="synonym">Mytilus polymorpha</name>
    <dbReference type="NCBI Taxonomy" id="45954"/>
    <lineage>
        <taxon>Eukaryota</taxon>
        <taxon>Metazoa</taxon>
        <taxon>Spiralia</taxon>
        <taxon>Lophotrochozoa</taxon>
        <taxon>Mollusca</taxon>
        <taxon>Bivalvia</taxon>
        <taxon>Autobranchia</taxon>
        <taxon>Heteroconchia</taxon>
        <taxon>Euheterodonta</taxon>
        <taxon>Imparidentia</taxon>
        <taxon>Neoheterodontei</taxon>
        <taxon>Myida</taxon>
        <taxon>Dreissenoidea</taxon>
        <taxon>Dreissenidae</taxon>
        <taxon>Dreissena</taxon>
    </lineage>
</organism>
<proteinExistence type="predicted"/>
<dbReference type="EMBL" id="JAIWYP010000006">
    <property type="protein sequence ID" value="KAH3813729.1"/>
    <property type="molecule type" value="Genomic_DNA"/>
</dbReference>
<evidence type="ECO:0000313" key="1">
    <source>
        <dbReference type="EMBL" id="KAH3813729.1"/>
    </source>
</evidence>
<reference evidence="1" key="2">
    <citation type="submission" date="2020-11" db="EMBL/GenBank/DDBJ databases">
        <authorList>
            <person name="McCartney M.A."/>
            <person name="Auch B."/>
            <person name="Kono T."/>
            <person name="Mallez S."/>
            <person name="Becker A."/>
            <person name="Gohl D.M."/>
            <person name="Silverstein K.A.T."/>
            <person name="Koren S."/>
            <person name="Bechman K.B."/>
            <person name="Herman A."/>
            <person name="Abrahante J.E."/>
            <person name="Garbe J."/>
        </authorList>
    </citation>
    <scope>NUCLEOTIDE SEQUENCE</scope>
    <source>
        <strain evidence="1">Duluth1</strain>
        <tissue evidence="1">Whole animal</tissue>
    </source>
</reference>
<dbReference type="AlphaFoldDB" id="A0A9D4GAU2"/>
<gene>
    <name evidence="1" type="ORF">DPMN_142196</name>
</gene>
<reference evidence="1" key="1">
    <citation type="journal article" date="2019" name="bioRxiv">
        <title>The Genome of the Zebra Mussel, Dreissena polymorpha: A Resource for Invasive Species Research.</title>
        <authorList>
            <person name="McCartney M.A."/>
            <person name="Auch B."/>
            <person name="Kono T."/>
            <person name="Mallez S."/>
            <person name="Zhang Y."/>
            <person name="Obille A."/>
            <person name="Becker A."/>
            <person name="Abrahante J.E."/>
            <person name="Garbe J."/>
            <person name="Badalamenti J.P."/>
            <person name="Herman A."/>
            <person name="Mangelson H."/>
            <person name="Liachko I."/>
            <person name="Sullivan S."/>
            <person name="Sone E.D."/>
            <person name="Koren S."/>
            <person name="Silverstein K.A.T."/>
            <person name="Beckman K.B."/>
            <person name="Gohl D.M."/>
        </authorList>
    </citation>
    <scope>NUCLEOTIDE SEQUENCE</scope>
    <source>
        <strain evidence="1">Duluth1</strain>
        <tissue evidence="1">Whole animal</tissue>
    </source>
</reference>
<accession>A0A9D4GAU2</accession>
<keyword evidence="2" id="KW-1185">Reference proteome</keyword>
<evidence type="ECO:0000313" key="2">
    <source>
        <dbReference type="Proteomes" id="UP000828390"/>
    </source>
</evidence>
<sequence>MHTLPLAANNFMEKKNPIKLKEGPLNKKVCTCKKPRRPILGRKEIAVTSDSHGRRHILGQNEVVFFCIIVVHKTLF</sequence>
<dbReference type="Proteomes" id="UP000828390">
    <property type="component" value="Unassembled WGS sequence"/>
</dbReference>
<protein>
    <submittedName>
        <fullName evidence="1">Uncharacterized protein</fullName>
    </submittedName>
</protein>
<comment type="caution">
    <text evidence="1">The sequence shown here is derived from an EMBL/GenBank/DDBJ whole genome shotgun (WGS) entry which is preliminary data.</text>
</comment>